<dbReference type="KEGG" id="halc:EY643_13315"/>
<dbReference type="InterPro" id="IPR050966">
    <property type="entry name" value="Glutamyl_endopeptidase"/>
</dbReference>
<keyword evidence="1" id="KW-0732">Signal</keyword>
<dbReference type="Proteomes" id="UP000326287">
    <property type="component" value="Chromosome"/>
</dbReference>
<evidence type="ECO:0000313" key="2">
    <source>
        <dbReference type="EMBL" id="QFU76557.1"/>
    </source>
</evidence>
<evidence type="ECO:0000313" key="3">
    <source>
        <dbReference type="Proteomes" id="UP000326287"/>
    </source>
</evidence>
<evidence type="ECO:0000256" key="1">
    <source>
        <dbReference type="ARBA" id="ARBA00022729"/>
    </source>
</evidence>
<organism evidence="2 3">
    <name type="scientific">Halioglobus maricola</name>
    <dbReference type="NCBI Taxonomy" id="2601894"/>
    <lineage>
        <taxon>Bacteria</taxon>
        <taxon>Pseudomonadati</taxon>
        <taxon>Pseudomonadota</taxon>
        <taxon>Gammaproteobacteria</taxon>
        <taxon>Cellvibrionales</taxon>
        <taxon>Halieaceae</taxon>
        <taxon>Halioglobus</taxon>
    </lineage>
</organism>
<dbReference type="GO" id="GO:0006508">
    <property type="term" value="P:proteolysis"/>
    <property type="evidence" value="ECO:0007669"/>
    <property type="project" value="UniProtKB-KW"/>
</dbReference>
<keyword evidence="2" id="KW-0645">Protease</keyword>
<dbReference type="EMBL" id="CP036422">
    <property type="protein sequence ID" value="QFU76557.1"/>
    <property type="molecule type" value="Genomic_DNA"/>
</dbReference>
<name>A0A5P9NLA0_9GAMM</name>
<dbReference type="InterPro" id="IPR009003">
    <property type="entry name" value="Peptidase_S1_PA"/>
</dbReference>
<protein>
    <submittedName>
        <fullName evidence="2">Trypsin-like serine protease</fullName>
    </submittedName>
</protein>
<proteinExistence type="predicted"/>
<keyword evidence="2" id="KW-0378">Hydrolase</keyword>
<dbReference type="GO" id="GO:0008233">
    <property type="term" value="F:peptidase activity"/>
    <property type="evidence" value="ECO:0007669"/>
    <property type="project" value="UniProtKB-KW"/>
</dbReference>
<dbReference type="SUPFAM" id="SSF50494">
    <property type="entry name" value="Trypsin-like serine proteases"/>
    <property type="match status" value="1"/>
</dbReference>
<dbReference type="PANTHER" id="PTHR15462:SF8">
    <property type="entry name" value="SERINE PROTEASE"/>
    <property type="match status" value="1"/>
</dbReference>
<dbReference type="InterPro" id="IPR043504">
    <property type="entry name" value="Peptidase_S1_PA_chymotrypsin"/>
</dbReference>
<dbReference type="OrthoDB" id="5728320at2"/>
<sequence>MPFPAPRLAPVTRATVFCCWFIAVPLPTQEASLLLFQLAPNPRQLKSARQARRTPALNPEQLFPVRPFLLPCLLALISTAPIAQAEQRLAFSAQSPLWLRAVGKLEVSGSQVENGYRKHKREDCSGTLIARNPDSNQADIVVTAWHCLEYYNDLSRPIVFTLLPNSDTPLVREARRIASGGNMDADWALLKLTRSVSAEQVRGLTVHPQQADTGLQIVMAGYSGDQGLGDNGEVMTYHSGCRITAQSRRASESNCEAYKGASGGAVIQVTEGGAPQLAGVISRGDSETVSIFVPIAGFRTSLNQALR</sequence>
<keyword evidence="3" id="KW-1185">Reference proteome</keyword>
<dbReference type="PANTHER" id="PTHR15462">
    <property type="entry name" value="SERINE PROTEASE"/>
    <property type="match status" value="1"/>
</dbReference>
<dbReference type="Gene3D" id="2.40.10.10">
    <property type="entry name" value="Trypsin-like serine proteases"/>
    <property type="match status" value="2"/>
</dbReference>
<dbReference type="AlphaFoldDB" id="A0A5P9NLA0"/>
<reference evidence="2 3" key="1">
    <citation type="submission" date="2019-02" db="EMBL/GenBank/DDBJ databases">
        <authorList>
            <person name="Li S.-H."/>
        </authorList>
    </citation>
    <scope>NUCLEOTIDE SEQUENCE [LARGE SCALE GENOMIC DNA]</scope>
    <source>
        <strain evidence="2 3">IMCC14385</strain>
    </source>
</reference>
<accession>A0A5P9NLA0</accession>
<gene>
    <name evidence="2" type="ORF">EY643_13315</name>
</gene>
<dbReference type="Pfam" id="PF13365">
    <property type="entry name" value="Trypsin_2"/>
    <property type="match status" value="1"/>
</dbReference>